<reference evidence="2 3" key="1">
    <citation type="journal article" date="2013" name="Appl. Environ. Microbiol.">
        <title>Genome analysis suggests that the soil oligotrophic bacterium Agromonas oligotrophica (Bradyrhizobium oligotrophicum) is a nitrogen-fixing symbiont of Aeschynomene indica.</title>
        <authorList>
            <person name="Okubo T."/>
            <person name="Fukushima S."/>
            <person name="Itakura M."/>
            <person name="Oshima K."/>
            <person name="Longtonglang A."/>
            <person name="Teaumroong N."/>
            <person name="Mitsui H."/>
            <person name="Hattori M."/>
            <person name="Hattori R."/>
            <person name="Hattori T."/>
            <person name="Minamisawa K."/>
        </authorList>
    </citation>
    <scope>NUCLEOTIDE SEQUENCE [LARGE SCALE GENOMIC DNA]</scope>
    <source>
        <strain evidence="2 3">S58</strain>
    </source>
</reference>
<protein>
    <submittedName>
        <fullName evidence="2">Uncharacterized protein</fullName>
    </submittedName>
</protein>
<dbReference type="HOGENOM" id="CLU_2858907_0_0_5"/>
<dbReference type="PATRIC" id="fig|1245469.3.peg.6280"/>
<keyword evidence="1" id="KW-0812">Transmembrane</keyword>
<dbReference type="KEGG" id="aol:S58_61480"/>
<proteinExistence type="predicted"/>
<organism evidence="2 3">
    <name type="scientific">Bradyrhizobium oligotrophicum S58</name>
    <dbReference type="NCBI Taxonomy" id="1245469"/>
    <lineage>
        <taxon>Bacteria</taxon>
        <taxon>Pseudomonadati</taxon>
        <taxon>Pseudomonadota</taxon>
        <taxon>Alphaproteobacteria</taxon>
        <taxon>Hyphomicrobiales</taxon>
        <taxon>Nitrobacteraceae</taxon>
        <taxon>Bradyrhizobium</taxon>
    </lineage>
</organism>
<dbReference type="Proteomes" id="UP000011841">
    <property type="component" value="Chromosome"/>
</dbReference>
<evidence type="ECO:0000313" key="2">
    <source>
        <dbReference type="EMBL" id="BAM92123.1"/>
    </source>
</evidence>
<sequence>MILALQMAMKSTVVIVALTLALAILLAASLLIIIERRGELSLSPLTEEAQTIHVQLLRPPASDPQVPVPD</sequence>
<dbReference type="AlphaFoldDB" id="M4ZEA1"/>
<dbReference type="eggNOG" id="ENOG50300RD">
    <property type="taxonomic scope" value="Bacteria"/>
</dbReference>
<keyword evidence="3" id="KW-1185">Reference proteome</keyword>
<evidence type="ECO:0000256" key="1">
    <source>
        <dbReference type="SAM" id="Phobius"/>
    </source>
</evidence>
<evidence type="ECO:0000313" key="3">
    <source>
        <dbReference type="Proteomes" id="UP000011841"/>
    </source>
</evidence>
<keyword evidence="1" id="KW-1133">Transmembrane helix</keyword>
<dbReference type="STRING" id="1245469.S58_61480"/>
<keyword evidence="1" id="KW-0472">Membrane</keyword>
<name>M4ZEA1_9BRAD</name>
<feature type="transmembrane region" description="Helical" evidence="1">
    <location>
        <begin position="12"/>
        <end position="34"/>
    </location>
</feature>
<gene>
    <name evidence="2" type="ORF">S58_61480</name>
</gene>
<dbReference type="EMBL" id="AP012603">
    <property type="protein sequence ID" value="BAM92123.1"/>
    <property type="molecule type" value="Genomic_DNA"/>
</dbReference>
<accession>M4ZEA1</accession>